<reference evidence="7" key="1">
    <citation type="submission" date="2019-11" db="EMBL/GenBank/DDBJ databases">
        <authorList>
            <person name="Feng L."/>
        </authorList>
    </citation>
    <scope>NUCLEOTIDE SEQUENCE</scope>
    <source>
        <strain evidence="7">VdisparLFYP95</strain>
    </source>
</reference>
<feature type="transmembrane region" description="Helical" evidence="5">
    <location>
        <begin position="298"/>
        <end position="315"/>
    </location>
</feature>
<feature type="domain" description="O-antigen ligase-related" evidence="6">
    <location>
        <begin position="281"/>
        <end position="460"/>
    </location>
</feature>
<keyword evidence="2 5" id="KW-0812">Transmembrane</keyword>
<feature type="transmembrane region" description="Helical" evidence="5">
    <location>
        <begin position="153"/>
        <end position="170"/>
    </location>
</feature>
<evidence type="ECO:0000313" key="7">
    <source>
        <dbReference type="EMBL" id="VYT95918.1"/>
    </source>
</evidence>
<evidence type="ECO:0000256" key="2">
    <source>
        <dbReference type="ARBA" id="ARBA00022692"/>
    </source>
</evidence>
<evidence type="ECO:0000256" key="5">
    <source>
        <dbReference type="SAM" id="Phobius"/>
    </source>
</evidence>
<gene>
    <name evidence="7" type="ORF">VDLFYP95_01148</name>
</gene>
<evidence type="ECO:0000259" key="6">
    <source>
        <dbReference type="Pfam" id="PF04932"/>
    </source>
</evidence>
<dbReference type="PANTHER" id="PTHR37422">
    <property type="entry name" value="TEICHURONIC ACID BIOSYNTHESIS PROTEIN TUAE"/>
    <property type="match status" value="1"/>
</dbReference>
<feature type="transmembrane region" description="Helical" evidence="5">
    <location>
        <begin position="17"/>
        <end position="35"/>
    </location>
</feature>
<feature type="transmembrane region" description="Helical" evidence="5">
    <location>
        <begin position="47"/>
        <end position="69"/>
    </location>
</feature>
<dbReference type="PANTHER" id="PTHR37422:SF13">
    <property type="entry name" value="LIPOPOLYSACCHARIDE BIOSYNTHESIS PROTEIN PA4999-RELATED"/>
    <property type="match status" value="1"/>
</dbReference>
<feature type="transmembrane region" description="Helical" evidence="5">
    <location>
        <begin position="505"/>
        <end position="524"/>
    </location>
</feature>
<keyword evidence="7" id="KW-0436">Ligase</keyword>
<feature type="transmembrane region" description="Helical" evidence="5">
    <location>
        <begin position="322"/>
        <end position="340"/>
    </location>
</feature>
<dbReference type="EMBL" id="CACRUF010000019">
    <property type="protein sequence ID" value="VYT95918.1"/>
    <property type="molecule type" value="Genomic_DNA"/>
</dbReference>
<evidence type="ECO:0000256" key="1">
    <source>
        <dbReference type="ARBA" id="ARBA00004141"/>
    </source>
</evidence>
<feature type="transmembrane region" description="Helical" evidence="5">
    <location>
        <begin position="182"/>
        <end position="204"/>
    </location>
</feature>
<comment type="subcellular location">
    <subcellularLocation>
        <location evidence="1">Membrane</location>
        <topology evidence="1">Multi-pass membrane protein</topology>
    </subcellularLocation>
</comment>
<dbReference type="RefSeq" id="WP_156719461.1">
    <property type="nucleotide sequence ID" value="NZ_CACRUF010000019.1"/>
</dbReference>
<dbReference type="GO" id="GO:0016874">
    <property type="term" value="F:ligase activity"/>
    <property type="evidence" value="ECO:0007669"/>
    <property type="project" value="UniProtKB-KW"/>
</dbReference>
<feature type="transmembrane region" description="Helical" evidence="5">
    <location>
        <begin position="274"/>
        <end position="292"/>
    </location>
</feature>
<feature type="transmembrane region" description="Helical" evidence="5">
    <location>
        <begin position="81"/>
        <end position="104"/>
    </location>
</feature>
<protein>
    <submittedName>
        <fullName evidence="7">O-Antigen ligase</fullName>
    </submittedName>
</protein>
<dbReference type="GO" id="GO:0016020">
    <property type="term" value="C:membrane"/>
    <property type="evidence" value="ECO:0007669"/>
    <property type="project" value="UniProtKB-SubCell"/>
</dbReference>
<dbReference type="AlphaFoldDB" id="A0A6N3B0E1"/>
<dbReference type="InterPro" id="IPR007016">
    <property type="entry name" value="O-antigen_ligase-rel_domated"/>
</dbReference>
<evidence type="ECO:0000256" key="4">
    <source>
        <dbReference type="ARBA" id="ARBA00023136"/>
    </source>
</evidence>
<organism evidence="7">
    <name type="scientific">Veillonella dispar</name>
    <dbReference type="NCBI Taxonomy" id="39778"/>
    <lineage>
        <taxon>Bacteria</taxon>
        <taxon>Bacillati</taxon>
        <taxon>Bacillota</taxon>
        <taxon>Negativicutes</taxon>
        <taxon>Veillonellales</taxon>
        <taxon>Veillonellaceae</taxon>
        <taxon>Veillonella</taxon>
    </lineage>
</organism>
<proteinExistence type="predicted"/>
<keyword evidence="4 5" id="KW-0472">Membrane</keyword>
<accession>A0A6N3B0E1</accession>
<sequence>MSPNFYQKENTKKYDKLALIFIFCIILFIGFGNVAHPRFINIIGTNFAGMLSWYFLVGLGVYTLFLQYIKKIPIVDNSKYFIFRYLMIYISAIILSLFIGIYTYPYFDTNYFVNTSSESFGFINSVSNKLGLVVNNQLSTIISFVFRNLKNSILTIIYTFGGSYIMYLYIKRDFDKYWKYVNLAVIISSLIVIIVTIIEILYYYGNSYAKDLLVTITPYFHVIKISDGWWPPLLWDKQQIRSIFPEPSHIGNYMAFVIPFIWGKYLASNSKKYTIFYGFYSLSLAVIVFLSQARTANAVYFVLLVLLLFWSIFIHRIFIKKVLSIIAVSIIALFISISLINGMTVDVNNSHVNNLHVEKYLDSNLNSLNKKDTRSNGARFGLIKASLQVSKDHILLGVGPGLSTLYMVDVFENEDNDNGEINMWMDTVKSKGVLSKNINAMNDYLTRLMEQGVIGSIIFIIPFIIALYRLFSNRRNLNKSDQIKFSVTLLTLLGCLISNINESSTVVYCTWVSLAIAYAFTYKFSKLNM</sequence>
<evidence type="ECO:0000256" key="3">
    <source>
        <dbReference type="ARBA" id="ARBA00022989"/>
    </source>
</evidence>
<dbReference type="Pfam" id="PF04932">
    <property type="entry name" value="Wzy_C"/>
    <property type="match status" value="1"/>
</dbReference>
<dbReference type="InterPro" id="IPR051533">
    <property type="entry name" value="WaaL-like"/>
</dbReference>
<keyword evidence="3 5" id="KW-1133">Transmembrane helix</keyword>
<name>A0A6N3B0E1_9FIRM</name>
<feature type="transmembrane region" description="Helical" evidence="5">
    <location>
        <begin position="452"/>
        <end position="471"/>
    </location>
</feature>